<dbReference type="Proteomes" id="UP000314294">
    <property type="component" value="Unassembled WGS sequence"/>
</dbReference>
<proteinExistence type="predicted"/>
<evidence type="ECO:0000313" key="3">
    <source>
        <dbReference type="EMBL" id="TNN69627.1"/>
    </source>
</evidence>
<evidence type="ECO:0000256" key="1">
    <source>
        <dbReference type="SAM" id="MobiDB-lite"/>
    </source>
</evidence>
<reference evidence="3 4" key="1">
    <citation type="submission" date="2019-03" db="EMBL/GenBank/DDBJ databases">
        <title>First draft genome of Liparis tanakae, snailfish: a comprehensive survey of snailfish specific genes.</title>
        <authorList>
            <person name="Kim W."/>
            <person name="Song I."/>
            <person name="Jeong J.-H."/>
            <person name="Kim D."/>
            <person name="Kim S."/>
            <person name="Ryu S."/>
            <person name="Song J.Y."/>
            <person name="Lee S.K."/>
        </authorList>
    </citation>
    <scope>NUCLEOTIDE SEQUENCE [LARGE SCALE GENOMIC DNA]</scope>
    <source>
        <tissue evidence="3">Muscle</tissue>
    </source>
</reference>
<name>A0A4Z2HV99_9TELE</name>
<keyword evidence="3" id="KW-0675">Receptor</keyword>
<protein>
    <submittedName>
        <fullName evidence="3">Glutamate receptor ionotropic, delta-1</fullName>
    </submittedName>
</protein>
<accession>A0A4Z2HV99</accession>
<evidence type="ECO:0000256" key="2">
    <source>
        <dbReference type="SAM" id="SignalP"/>
    </source>
</evidence>
<feature type="chain" id="PRO_5021247629" evidence="2">
    <location>
        <begin position="22"/>
        <end position="239"/>
    </location>
</feature>
<dbReference type="AlphaFoldDB" id="A0A4Z2HV99"/>
<dbReference type="EMBL" id="SRLO01000173">
    <property type="protein sequence ID" value="TNN69627.1"/>
    <property type="molecule type" value="Genomic_DNA"/>
</dbReference>
<feature type="region of interest" description="Disordered" evidence="1">
    <location>
        <begin position="92"/>
        <end position="122"/>
    </location>
</feature>
<dbReference type="Gene3D" id="3.40.50.2300">
    <property type="match status" value="1"/>
</dbReference>
<evidence type="ECO:0000313" key="4">
    <source>
        <dbReference type="Proteomes" id="UP000314294"/>
    </source>
</evidence>
<feature type="signal peptide" evidence="2">
    <location>
        <begin position="1"/>
        <end position="21"/>
    </location>
</feature>
<organism evidence="3 4">
    <name type="scientific">Liparis tanakae</name>
    <name type="common">Tanaka's snailfish</name>
    <dbReference type="NCBI Taxonomy" id="230148"/>
    <lineage>
        <taxon>Eukaryota</taxon>
        <taxon>Metazoa</taxon>
        <taxon>Chordata</taxon>
        <taxon>Craniata</taxon>
        <taxon>Vertebrata</taxon>
        <taxon>Euteleostomi</taxon>
        <taxon>Actinopterygii</taxon>
        <taxon>Neopterygii</taxon>
        <taxon>Teleostei</taxon>
        <taxon>Neoteleostei</taxon>
        <taxon>Acanthomorphata</taxon>
        <taxon>Eupercaria</taxon>
        <taxon>Perciformes</taxon>
        <taxon>Cottioidei</taxon>
        <taxon>Cottales</taxon>
        <taxon>Liparidae</taxon>
        <taxon>Liparis</taxon>
    </lineage>
</organism>
<sequence>MLQLQLLLLLLLLVFTVYCNSAIFEENSGRDDEIFQLAISDLSLNDDLLQSEKITHSVKLIDANNPFQAVQEAGVRVVWQLLRGKRAIHREGGQARRMKEGDAACEERGRKRSLSEGRGVKQSELARKRGGCTWQKAEAKANAGGGKRSIGCEMSGRMEGSMASPGGYHNTGRTHKWLQIDCVRKLYTLNNFEILQSTESVCSSKGSRLLMIPLGFVDGHCASRWQVLEHSGRITQELY</sequence>
<dbReference type="PANTHER" id="PTHR36687">
    <property type="entry name" value="GLUTAMATE RECEPTOR IONOTROPIC, DELTA-2-RELATED"/>
    <property type="match status" value="1"/>
</dbReference>
<dbReference type="OrthoDB" id="5984008at2759"/>
<dbReference type="PANTHER" id="PTHR36687:SF2">
    <property type="entry name" value="GLUTAMATE RECEPTOR IONOTROPIC, DELTA-1"/>
    <property type="match status" value="1"/>
</dbReference>
<comment type="caution">
    <text evidence="3">The sequence shown here is derived from an EMBL/GenBank/DDBJ whole genome shotgun (WGS) entry which is preliminary data.</text>
</comment>
<gene>
    <name evidence="3" type="primary">GRID1_3</name>
    <name evidence="3" type="ORF">EYF80_020117</name>
</gene>
<keyword evidence="4" id="KW-1185">Reference proteome</keyword>
<dbReference type="InterPro" id="IPR043373">
    <property type="entry name" value="IGluR_D"/>
</dbReference>
<keyword evidence="2" id="KW-0732">Signal</keyword>